<feature type="signal peptide" evidence="1">
    <location>
        <begin position="1"/>
        <end position="28"/>
    </location>
</feature>
<dbReference type="AlphaFoldDB" id="A0AAX6GBJ1"/>
<organism evidence="2 3">
    <name type="scientific">Iris pallida</name>
    <name type="common">Sweet iris</name>
    <dbReference type="NCBI Taxonomy" id="29817"/>
    <lineage>
        <taxon>Eukaryota</taxon>
        <taxon>Viridiplantae</taxon>
        <taxon>Streptophyta</taxon>
        <taxon>Embryophyta</taxon>
        <taxon>Tracheophyta</taxon>
        <taxon>Spermatophyta</taxon>
        <taxon>Magnoliopsida</taxon>
        <taxon>Liliopsida</taxon>
        <taxon>Asparagales</taxon>
        <taxon>Iridaceae</taxon>
        <taxon>Iridoideae</taxon>
        <taxon>Irideae</taxon>
        <taxon>Iris</taxon>
    </lineage>
</organism>
<dbReference type="EMBL" id="JANAVB010021198">
    <property type="protein sequence ID" value="KAJ6826059.1"/>
    <property type="molecule type" value="Genomic_DNA"/>
</dbReference>
<sequence length="52" mass="5874">MPAPTFGLHQRCPALRLFLLLRFPRACAPLIWTAPSSAVRGFFDLLSPFIFL</sequence>
<evidence type="ECO:0000313" key="2">
    <source>
        <dbReference type="EMBL" id="KAJ6826059.1"/>
    </source>
</evidence>
<reference evidence="2" key="1">
    <citation type="journal article" date="2023" name="GigaByte">
        <title>Genome assembly of the bearded iris, Iris pallida Lam.</title>
        <authorList>
            <person name="Bruccoleri R.E."/>
            <person name="Oakeley E.J."/>
            <person name="Faust A.M.E."/>
            <person name="Altorfer M."/>
            <person name="Dessus-Babus S."/>
            <person name="Burckhardt D."/>
            <person name="Oertli M."/>
            <person name="Naumann U."/>
            <person name="Petersen F."/>
            <person name="Wong J."/>
        </authorList>
    </citation>
    <scope>NUCLEOTIDE SEQUENCE</scope>
    <source>
        <strain evidence="2">GSM-AAB239-AS_SAM_17_03QT</strain>
    </source>
</reference>
<name>A0AAX6GBJ1_IRIPA</name>
<evidence type="ECO:0000313" key="3">
    <source>
        <dbReference type="Proteomes" id="UP001140949"/>
    </source>
</evidence>
<gene>
    <name evidence="2" type="ORF">M6B38_374385</name>
</gene>
<comment type="caution">
    <text evidence="2">The sequence shown here is derived from an EMBL/GenBank/DDBJ whole genome shotgun (WGS) entry which is preliminary data.</text>
</comment>
<feature type="chain" id="PRO_5043410779" evidence="1">
    <location>
        <begin position="29"/>
        <end position="52"/>
    </location>
</feature>
<evidence type="ECO:0000256" key="1">
    <source>
        <dbReference type="SAM" id="SignalP"/>
    </source>
</evidence>
<proteinExistence type="predicted"/>
<reference evidence="2" key="2">
    <citation type="submission" date="2023-04" db="EMBL/GenBank/DDBJ databases">
        <authorList>
            <person name="Bruccoleri R.E."/>
            <person name="Oakeley E.J."/>
            <person name="Faust A.-M."/>
            <person name="Dessus-Babus S."/>
            <person name="Altorfer M."/>
            <person name="Burckhardt D."/>
            <person name="Oertli M."/>
            <person name="Naumann U."/>
            <person name="Petersen F."/>
            <person name="Wong J."/>
        </authorList>
    </citation>
    <scope>NUCLEOTIDE SEQUENCE</scope>
    <source>
        <strain evidence="2">GSM-AAB239-AS_SAM_17_03QT</strain>
        <tissue evidence="2">Leaf</tissue>
    </source>
</reference>
<protein>
    <submittedName>
        <fullName evidence="2">Uncharacterized protein</fullName>
    </submittedName>
</protein>
<keyword evidence="3" id="KW-1185">Reference proteome</keyword>
<keyword evidence="1" id="KW-0732">Signal</keyword>
<accession>A0AAX6GBJ1</accession>
<dbReference type="Proteomes" id="UP001140949">
    <property type="component" value="Unassembled WGS sequence"/>
</dbReference>